<dbReference type="Proteomes" id="UP000198868">
    <property type="component" value="Unassembled WGS sequence"/>
</dbReference>
<dbReference type="Pfam" id="PF00535">
    <property type="entry name" value="Glycos_transf_2"/>
    <property type="match status" value="1"/>
</dbReference>
<feature type="domain" description="Glycosyltransferase 2-like" evidence="1">
    <location>
        <begin position="9"/>
        <end position="170"/>
    </location>
</feature>
<keyword evidence="5" id="KW-1185">Reference proteome</keyword>
<keyword evidence="3" id="KW-0328">Glycosyltransferase</keyword>
<dbReference type="InterPro" id="IPR001173">
    <property type="entry name" value="Glyco_trans_2-like"/>
</dbReference>
<dbReference type="Proteomes" id="UP000199047">
    <property type="component" value="Unassembled WGS sequence"/>
</dbReference>
<dbReference type="EC" id="2.4.1.83" evidence="3"/>
<reference evidence="4 5" key="1">
    <citation type="submission" date="2015-12" db="EMBL/GenBank/DDBJ databases">
        <authorList>
            <person name="Andreevskaya M."/>
        </authorList>
    </citation>
    <scope>NUCLEOTIDE SEQUENCE [LARGE SCALE GENOMIC DNA]</scope>
    <source>
        <strain evidence="3 5">KSL4-2</strain>
        <strain evidence="2 4">PL111</strain>
    </source>
</reference>
<organism evidence="2 4">
    <name type="scientific">Leuconostoc inhae</name>
    <dbReference type="NCBI Taxonomy" id="178001"/>
    <lineage>
        <taxon>Bacteria</taxon>
        <taxon>Bacillati</taxon>
        <taxon>Bacillota</taxon>
        <taxon>Bacilli</taxon>
        <taxon>Lactobacillales</taxon>
        <taxon>Lactobacillaceae</taxon>
        <taxon>Leuconostoc</taxon>
    </lineage>
</organism>
<dbReference type="InterPro" id="IPR029044">
    <property type="entry name" value="Nucleotide-diphossugar_trans"/>
</dbReference>
<evidence type="ECO:0000313" key="5">
    <source>
        <dbReference type="Proteomes" id="UP000199047"/>
    </source>
</evidence>
<evidence type="ECO:0000259" key="1">
    <source>
        <dbReference type="Pfam" id="PF00535"/>
    </source>
</evidence>
<evidence type="ECO:0000313" key="4">
    <source>
        <dbReference type="Proteomes" id="UP000198868"/>
    </source>
</evidence>
<comment type="caution">
    <text evidence="2">The sequence shown here is derived from an EMBL/GenBank/DDBJ whole genome shotgun (WGS) entry which is preliminary data.</text>
</comment>
<dbReference type="PANTHER" id="PTHR22916">
    <property type="entry name" value="GLYCOSYLTRANSFERASE"/>
    <property type="match status" value="1"/>
</dbReference>
<protein>
    <submittedName>
        <fullName evidence="3">Dolichol-phosphate mannosyltransferase in lipid-linked oligosaccharide synthesis cluster</fullName>
        <ecNumber evidence="3">2.4.1.83</ecNumber>
    </submittedName>
    <submittedName>
        <fullName evidence="2">Glycosyl transferase</fullName>
    </submittedName>
</protein>
<dbReference type="PANTHER" id="PTHR22916:SF3">
    <property type="entry name" value="UDP-GLCNAC:BETAGAL BETA-1,3-N-ACETYLGLUCOSAMINYLTRANSFERASE-LIKE PROTEIN 1"/>
    <property type="match status" value="1"/>
</dbReference>
<keyword evidence="2" id="KW-0808">Transferase</keyword>
<dbReference type="EMBL" id="FBTB01000010">
    <property type="protein sequence ID" value="CUW07925.1"/>
    <property type="molecule type" value="Genomic_DNA"/>
</dbReference>
<dbReference type="EMBL" id="FBTU01000007">
    <property type="protein sequence ID" value="CUW06541.1"/>
    <property type="molecule type" value="Genomic_DNA"/>
</dbReference>
<dbReference type="SUPFAM" id="SSF53448">
    <property type="entry name" value="Nucleotide-diphospho-sugar transferases"/>
    <property type="match status" value="1"/>
</dbReference>
<dbReference type="CDD" id="cd00761">
    <property type="entry name" value="Glyco_tranf_GTA_type"/>
    <property type="match status" value="1"/>
</dbReference>
<dbReference type="AlphaFoldDB" id="A0AAN2UHH1"/>
<evidence type="ECO:0000313" key="3">
    <source>
        <dbReference type="EMBL" id="CUW07925.1"/>
    </source>
</evidence>
<dbReference type="GO" id="GO:0004582">
    <property type="term" value="F:dolichyl-phosphate beta-D-mannosyltransferase activity"/>
    <property type="evidence" value="ECO:0007669"/>
    <property type="project" value="UniProtKB-EC"/>
</dbReference>
<proteinExistence type="predicted"/>
<name>A0AAN2UHH1_9LACO</name>
<dbReference type="Gene3D" id="3.90.550.10">
    <property type="entry name" value="Spore Coat Polysaccharide Biosynthesis Protein SpsA, Chain A"/>
    <property type="match status" value="1"/>
</dbReference>
<sequence length="378" mass="44519">MNQDEYKVSVIIAHYNAGDYVRKALDSLVRQTMNQDDFEVVIVDDKSTKSLDIIQEYKRKIKNIRIMIEEKNHGYPSIPRNHGIDNARGTFVMLMDQDDNLAHDTLMTFYKFAGNDSDVIIGKYAEGKMFNGTQVPFTKRTNIKDANIITDHILSTLAPHKMYRRSMLNEYNVRFYDSDYIPVEEDQVFNMKAYSVSRKISVLADKDYYYWNQREDFGNLGKSTTYQYDEPWKYLNILSEVFTIIEQSPKWDTLQQGKLKAMYIGRLFNSYGTVLEIIKRQKSSEQQEKLISGLRDIINTRMDSQSIEEVRQESQWIVLGIKYRLNYEELLHFKTELFSTNFLLRDNIKFVNSKTVREMTIKGRLSVIPVDFLKKNLF</sequence>
<dbReference type="RefSeq" id="WP_089896291.1">
    <property type="nucleotide sequence ID" value="NZ_FBTB01000010.1"/>
</dbReference>
<gene>
    <name evidence="3" type="ORF">KSL4_1351</name>
    <name evidence="2" type="ORF">PL111_1913</name>
</gene>
<evidence type="ECO:0000313" key="2">
    <source>
        <dbReference type="EMBL" id="CUW06541.1"/>
    </source>
</evidence>
<accession>A0AAN2UHH1</accession>